<accession>A0ABY5QVP8</accession>
<reference evidence="1" key="1">
    <citation type="submission" date="2020-09" db="EMBL/GenBank/DDBJ databases">
        <title>Rhizobia associated with sainfoin plants.</title>
        <authorList>
            <person name="Asharfi S."/>
            <person name="Kuzmanovic N."/>
            <person name="Bunk B."/>
            <person name="Sproeer C."/>
            <person name="Becker M."/>
            <person name="Thuenen T."/>
        </authorList>
    </citation>
    <scope>NUCLEOTIDE SEQUENCE</scope>
    <source>
        <strain evidence="1">OM4</strain>
    </source>
</reference>
<gene>
    <name evidence="1" type="ORF">IHQ72_32975</name>
</gene>
<keyword evidence="2" id="KW-1185">Reference proteome</keyword>
<evidence type="ECO:0000313" key="2">
    <source>
        <dbReference type="Proteomes" id="UP001058098"/>
    </source>
</evidence>
<evidence type="ECO:0000313" key="1">
    <source>
        <dbReference type="EMBL" id="UVC15291.1"/>
    </source>
</evidence>
<name>A0ABY5QVP8_9HYPH</name>
<dbReference type="Proteomes" id="UP001058098">
    <property type="component" value="Chromosome"/>
</dbReference>
<protein>
    <submittedName>
        <fullName evidence="1">Uncharacterized protein</fullName>
    </submittedName>
</protein>
<organism evidence="1 2">
    <name type="scientific">Mesorhizobium onobrychidis</name>
    <dbReference type="NCBI Taxonomy" id="2775404"/>
    <lineage>
        <taxon>Bacteria</taxon>
        <taxon>Pseudomonadati</taxon>
        <taxon>Pseudomonadota</taxon>
        <taxon>Alphaproteobacteria</taxon>
        <taxon>Hyphomicrobiales</taxon>
        <taxon>Phyllobacteriaceae</taxon>
        <taxon>Mesorhizobium</taxon>
    </lineage>
</organism>
<dbReference type="RefSeq" id="WP_258120018.1">
    <property type="nucleotide sequence ID" value="NZ_CP062229.1"/>
</dbReference>
<sequence>MPDVSLEFLLLSNAITAASTLAVTLAVTYFTHRLAVQKEAEIKQTDLDRDARYLATRVVCMLDPFVLQCVEVVNDEGEYVEDELTPQVDTPSISFPDDLDWKTIDAALMYRILTLPNEIAAADSTISAYAEHSGPPNWEEVWEERKFQYGRVGLYALDLAADLRRRYGLAPKDYSRWDPRKVLDAAYTVEDVRRKKADASVKLMIAKSLKKKAAKKES</sequence>
<proteinExistence type="predicted"/>
<dbReference type="EMBL" id="CP062229">
    <property type="protein sequence ID" value="UVC15291.1"/>
    <property type="molecule type" value="Genomic_DNA"/>
</dbReference>